<keyword evidence="2" id="KW-1185">Reference proteome</keyword>
<name>A0AAV9JL19_9PEZI</name>
<protein>
    <submittedName>
        <fullName evidence="1">Uncharacterized protein</fullName>
    </submittedName>
</protein>
<reference evidence="1 2" key="1">
    <citation type="submission" date="2021-11" db="EMBL/GenBank/DDBJ databases">
        <title>Black yeast isolated from Biological Soil Crust.</title>
        <authorList>
            <person name="Kurbessoian T."/>
        </authorList>
    </citation>
    <scope>NUCLEOTIDE SEQUENCE [LARGE SCALE GENOMIC DNA]</scope>
    <source>
        <strain evidence="1 2">CCFEE 5522</strain>
    </source>
</reference>
<sequence length="137" mass="15538">MAEAPPTNCQRKCHVFAACGHAYLAPPCTCCSPTQQPLFHSFPSITSLRALTSFKQTKFKQQCPACQILTLDFQLEIAKQNYEDNRELWGDHDEDTIQDFKAFGKAGKTYQRLSMAIYRDSPNVTGWEQIYVGDLSH</sequence>
<dbReference type="Proteomes" id="UP001324427">
    <property type="component" value="Unassembled WGS sequence"/>
</dbReference>
<evidence type="ECO:0000313" key="2">
    <source>
        <dbReference type="Proteomes" id="UP001324427"/>
    </source>
</evidence>
<gene>
    <name evidence="1" type="ORF">LTR36_002642</name>
</gene>
<dbReference type="EMBL" id="JAVFHQ010000018">
    <property type="protein sequence ID" value="KAK4545688.1"/>
    <property type="molecule type" value="Genomic_DNA"/>
</dbReference>
<proteinExistence type="predicted"/>
<dbReference type="AlphaFoldDB" id="A0AAV9JL19"/>
<accession>A0AAV9JL19</accession>
<evidence type="ECO:0000313" key="1">
    <source>
        <dbReference type="EMBL" id="KAK4545688.1"/>
    </source>
</evidence>
<organism evidence="1 2">
    <name type="scientific">Oleoguttula mirabilis</name>
    <dbReference type="NCBI Taxonomy" id="1507867"/>
    <lineage>
        <taxon>Eukaryota</taxon>
        <taxon>Fungi</taxon>
        <taxon>Dikarya</taxon>
        <taxon>Ascomycota</taxon>
        <taxon>Pezizomycotina</taxon>
        <taxon>Dothideomycetes</taxon>
        <taxon>Dothideomycetidae</taxon>
        <taxon>Mycosphaerellales</taxon>
        <taxon>Teratosphaeriaceae</taxon>
        <taxon>Oleoguttula</taxon>
    </lineage>
</organism>
<comment type="caution">
    <text evidence="1">The sequence shown here is derived from an EMBL/GenBank/DDBJ whole genome shotgun (WGS) entry which is preliminary data.</text>
</comment>